<name>A0A1I4CIQ7_9HYPH</name>
<dbReference type="InterPro" id="IPR007899">
    <property type="entry name" value="CHAD_dom"/>
</dbReference>
<dbReference type="PROSITE" id="PS51708">
    <property type="entry name" value="CHAD"/>
    <property type="match status" value="1"/>
</dbReference>
<dbReference type="GO" id="GO:0050355">
    <property type="term" value="F:inorganic triphosphate phosphatase activity"/>
    <property type="evidence" value="ECO:0007669"/>
    <property type="project" value="InterPro"/>
</dbReference>
<gene>
    <name evidence="3" type="ORF">SAMN04488125_104219</name>
</gene>
<dbReference type="Gene3D" id="2.40.320.10">
    <property type="entry name" value="Hypothetical Protein Pfu-838710-001"/>
    <property type="match status" value="1"/>
</dbReference>
<organism evidence="3 4">
    <name type="scientific">Methylorubrum salsuginis</name>
    <dbReference type="NCBI Taxonomy" id="414703"/>
    <lineage>
        <taxon>Bacteria</taxon>
        <taxon>Pseudomonadati</taxon>
        <taxon>Pseudomonadota</taxon>
        <taxon>Alphaproteobacteria</taxon>
        <taxon>Hyphomicrobiales</taxon>
        <taxon>Methylobacteriaceae</taxon>
        <taxon>Methylorubrum</taxon>
    </lineage>
</organism>
<dbReference type="SMART" id="SM00880">
    <property type="entry name" value="CHAD"/>
    <property type="match status" value="1"/>
</dbReference>
<proteinExistence type="predicted"/>
<evidence type="ECO:0000313" key="3">
    <source>
        <dbReference type="EMBL" id="SFK80633.1"/>
    </source>
</evidence>
<dbReference type="Proteomes" id="UP000198804">
    <property type="component" value="Unassembled WGS sequence"/>
</dbReference>
<feature type="domain" description="CHAD" evidence="2">
    <location>
        <begin position="216"/>
        <end position="514"/>
    </location>
</feature>
<dbReference type="Pfam" id="PF01928">
    <property type="entry name" value="CYTH"/>
    <property type="match status" value="1"/>
</dbReference>
<dbReference type="EMBL" id="FOSV01000004">
    <property type="protein sequence ID" value="SFK80633.1"/>
    <property type="molecule type" value="Genomic_DNA"/>
</dbReference>
<dbReference type="RefSeq" id="WP_091943728.1">
    <property type="nucleotide sequence ID" value="NZ_FOSV01000004.1"/>
</dbReference>
<evidence type="ECO:0000313" key="4">
    <source>
        <dbReference type="Proteomes" id="UP000198804"/>
    </source>
</evidence>
<evidence type="ECO:0000259" key="2">
    <source>
        <dbReference type="PROSITE" id="PS51708"/>
    </source>
</evidence>
<dbReference type="SMART" id="SM01118">
    <property type="entry name" value="CYTH"/>
    <property type="match status" value="1"/>
</dbReference>
<dbReference type="GO" id="GO:0046872">
    <property type="term" value="F:metal ion binding"/>
    <property type="evidence" value="ECO:0007669"/>
    <property type="project" value="TreeGrafter"/>
</dbReference>
<dbReference type="PANTHER" id="PTHR39569">
    <property type="entry name" value="INORGANIC TRIPHOSPHATASE"/>
    <property type="match status" value="1"/>
</dbReference>
<dbReference type="InterPro" id="IPR039013">
    <property type="entry name" value="YgiF"/>
</dbReference>
<sequence>MSEPREIELKLECEPSDLAVLQDHPLLREASERGEADLVSAYYDTPERDLREAGLGLRVRRIGERFVQTLKAEGDGLFARPEWEQAIEGPAPDLGALADTPLPGILDADATLAPLFTTAVTRKTYRVSQGSSTVEIALDTGRIEAPAAGDRIATICEIELELKEGEASDLFALAHAVAALVPVRLGVRTKAERGYALADGTLERVHKAEAVPLREGASAADAFRTIAHACLRHMRLNEAVLLERRDAGALHQMRVAIRRLRSAFSLFGDLVEDAQGERLQAELKRMTEPLGRARNLDVFLSTTLPAERERHPDEVGLLGLERQLEEARTKAYAEVEALITSEAWRALLLDLIGWINAGPWLRDRSGDRPVRRDEPARDFAERELDRRRRQVKKRGRRLDRLSPEERHRVRIAAKKLRYGAEFFAGLYPGRKAGRRHAAFAKALSGLQDQLGALNDIATAHEVVRTEVVAEAGIAAGASTLFAAGMAAADVETRERELLDEAAEAHAELVDAKPFWR</sequence>
<keyword evidence="4" id="KW-1185">Reference proteome</keyword>
<evidence type="ECO:0000259" key="1">
    <source>
        <dbReference type="PROSITE" id="PS51707"/>
    </source>
</evidence>
<accession>A0A1I4CIQ7</accession>
<dbReference type="PANTHER" id="PTHR39569:SF1">
    <property type="entry name" value="INORGANIC TRIPHOSPHATASE"/>
    <property type="match status" value="1"/>
</dbReference>
<dbReference type="Pfam" id="PF05235">
    <property type="entry name" value="CHAD"/>
    <property type="match status" value="1"/>
</dbReference>
<dbReference type="CDD" id="cd07756">
    <property type="entry name" value="CYTH-like_Pase_CHAD"/>
    <property type="match status" value="1"/>
</dbReference>
<dbReference type="InterPro" id="IPR023577">
    <property type="entry name" value="CYTH_domain"/>
</dbReference>
<dbReference type="SUPFAM" id="SSF55154">
    <property type="entry name" value="CYTH-like phosphatases"/>
    <property type="match status" value="1"/>
</dbReference>
<dbReference type="AlphaFoldDB" id="A0A1I4CIQ7"/>
<dbReference type="OrthoDB" id="9777271at2"/>
<dbReference type="InterPro" id="IPR038186">
    <property type="entry name" value="CHAD_dom_sf"/>
</dbReference>
<feature type="domain" description="CYTH" evidence="1">
    <location>
        <begin position="4"/>
        <end position="201"/>
    </location>
</feature>
<dbReference type="STRING" id="414703.SAMN04488125_104219"/>
<dbReference type="PROSITE" id="PS51707">
    <property type="entry name" value="CYTH"/>
    <property type="match status" value="1"/>
</dbReference>
<reference evidence="4" key="1">
    <citation type="submission" date="2016-10" db="EMBL/GenBank/DDBJ databases">
        <authorList>
            <person name="Varghese N."/>
            <person name="Submissions S."/>
        </authorList>
    </citation>
    <scope>NUCLEOTIDE SEQUENCE [LARGE SCALE GENOMIC DNA]</scope>
    <source>
        <strain evidence="4">CGMCC 1.6474</strain>
    </source>
</reference>
<dbReference type="InterPro" id="IPR033469">
    <property type="entry name" value="CYTH-like_dom_sf"/>
</dbReference>
<dbReference type="Gene3D" id="1.40.20.10">
    <property type="entry name" value="CHAD domain"/>
    <property type="match status" value="1"/>
</dbReference>
<protein>
    <submittedName>
        <fullName evidence="3">Inorganic triphosphatase YgiF, contains CYTH and CHAD domains</fullName>
    </submittedName>
</protein>